<dbReference type="PANTHER" id="PTHR33710">
    <property type="entry name" value="BNAC02G09200D PROTEIN"/>
    <property type="match status" value="1"/>
</dbReference>
<reference evidence="1" key="1">
    <citation type="journal article" date="2023" name="Plant J.">
        <title>Genome sequences and population genomics provide insights into the demographic history, inbreeding, and mutation load of two 'living fossil' tree species of Dipteronia.</title>
        <authorList>
            <person name="Feng Y."/>
            <person name="Comes H.P."/>
            <person name="Chen J."/>
            <person name="Zhu S."/>
            <person name="Lu R."/>
            <person name="Zhang X."/>
            <person name="Li P."/>
            <person name="Qiu J."/>
            <person name="Olsen K.M."/>
            <person name="Qiu Y."/>
        </authorList>
    </citation>
    <scope>NUCLEOTIDE SEQUENCE</scope>
    <source>
        <strain evidence="1">NBL</strain>
    </source>
</reference>
<dbReference type="EMBL" id="JANJYJ010000005">
    <property type="protein sequence ID" value="KAK3210475.1"/>
    <property type="molecule type" value="Genomic_DNA"/>
</dbReference>
<protein>
    <recommendedName>
        <fullName evidence="3">Cysteine-rich receptor-like protein kinase</fullName>
    </recommendedName>
</protein>
<accession>A0AAE0AC27</accession>
<gene>
    <name evidence="1" type="ORF">Dsin_015181</name>
</gene>
<keyword evidence="2" id="KW-1185">Reference proteome</keyword>
<evidence type="ECO:0000313" key="2">
    <source>
        <dbReference type="Proteomes" id="UP001281410"/>
    </source>
</evidence>
<evidence type="ECO:0000313" key="1">
    <source>
        <dbReference type="EMBL" id="KAK3210475.1"/>
    </source>
</evidence>
<evidence type="ECO:0008006" key="3">
    <source>
        <dbReference type="Google" id="ProtNLM"/>
    </source>
</evidence>
<dbReference type="Proteomes" id="UP001281410">
    <property type="component" value="Unassembled WGS sequence"/>
</dbReference>
<dbReference type="SUPFAM" id="SSF56219">
    <property type="entry name" value="DNase I-like"/>
    <property type="match status" value="1"/>
</dbReference>
<dbReference type="Gene3D" id="3.60.10.10">
    <property type="entry name" value="Endonuclease/exonuclease/phosphatase"/>
    <property type="match status" value="1"/>
</dbReference>
<dbReference type="AlphaFoldDB" id="A0AAE0AC27"/>
<name>A0AAE0AC27_9ROSI</name>
<organism evidence="1 2">
    <name type="scientific">Dipteronia sinensis</name>
    <dbReference type="NCBI Taxonomy" id="43782"/>
    <lineage>
        <taxon>Eukaryota</taxon>
        <taxon>Viridiplantae</taxon>
        <taxon>Streptophyta</taxon>
        <taxon>Embryophyta</taxon>
        <taxon>Tracheophyta</taxon>
        <taxon>Spermatophyta</taxon>
        <taxon>Magnoliopsida</taxon>
        <taxon>eudicotyledons</taxon>
        <taxon>Gunneridae</taxon>
        <taxon>Pentapetalae</taxon>
        <taxon>rosids</taxon>
        <taxon>malvids</taxon>
        <taxon>Sapindales</taxon>
        <taxon>Sapindaceae</taxon>
        <taxon>Hippocastanoideae</taxon>
        <taxon>Acereae</taxon>
        <taxon>Dipteronia</taxon>
    </lineage>
</organism>
<comment type="caution">
    <text evidence="1">The sequence shown here is derived from an EMBL/GenBank/DDBJ whole genome shotgun (WGS) entry which is preliminary data.</text>
</comment>
<proteinExistence type="predicted"/>
<sequence length="344" mass="40787">MRSFNSFVLQANGVNLPLHRTSFTWSNNRKSQAWARLDRFLLSPAILLWFPNMIQRSLPRCLSDHNPVIIREEIVDWGPSPFRFLNWWLEEKDMMKESIKWWSECKAVGSQGFVLFSKAKASKISLKRWLQSSKINLKKPKEVEDKLEVLDTKAEREGWTASLRQERLHLLEELWKRHRREEQSWRQKSRIKWLHDGDKNTTFFYSIANSRMRNNVITEMLIEGTTLTDPMTIREGVFKFFKEHFKEVDWKRPIMSRDGLMKISDEEKVALEERFSVEEVHFALWNCDGNKAPGPDGFNLNFIKAHWKEIQDDFMRQAAIVFARSVEQCSTFLAWIYPLNTVLG</sequence>
<dbReference type="InterPro" id="IPR036691">
    <property type="entry name" value="Endo/exonu/phosph_ase_sf"/>
</dbReference>
<dbReference type="PANTHER" id="PTHR33710:SF64">
    <property type="entry name" value="ENDONUCLEASE_EXONUCLEASE_PHOSPHATASE DOMAIN-CONTAINING PROTEIN"/>
    <property type="match status" value="1"/>
</dbReference>